<dbReference type="Gene3D" id="3.40.50.300">
    <property type="entry name" value="P-loop containing nucleotide triphosphate hydrolases"/>
    <property type="match status" value="1"/>
</dbReference>
<evidence type="ECO:0000313" key="11">
    <source>
        <dbReference type="Proteomes" id="UP000199513"/>
    </source>
</evidence>
<comment type="catalytic activity">
    <reaction evidence="9">
        <text>(7R,8S)-7,8-diammoniononanoate + CO2 + ATP = (4R,5S)-dethiobiotin + ADP + phosphate + 3 H(+)</text>
        <dbReference type="Rhea" id="RHEA:15805"/>
        <dbReference type="ChEBI" id="CHEBI:15378"/>
        <dbReference type="ChEBI" id="CHEBI:16526"/>
        <dbReference type="ChEBI" id="CHEBI:30616"/>
        <dbReference type="ChEBI" id="CHEBI:43474"/>
        <dbReference type="ChEBI" id="CHEBI:149469"/>
        <dbReference type="ChEBI" id="CHEBI:149473"/>
        <dbReference type="ChEBI" id="CHEBI:456216"/>
        <dbReference type="EC" id="6.3.3.3"/>
    </reaction>
</comment>
<feature type="binding site" evidence="9">
    <location>
        <begin position="11"/>
        <end position="16"/>
    </location>
    <ligand>
        <name>ATP</name>
        <dbReference type="ChEBI" id="CHEBI:30616"/>
    </ligand>
</feature>
<comment type="function">
    <text evidence="9">Catalyzes a mechanistically unusual reaction, the ATP-dependent insertion of CO2 between the N7 and N8 nitrogen atoms of 7,8-diaminopelargonic acid (DAPA, also called 7,8-diammoniononanoate) to form a ureido ring.</text>
</comment>
<comment type="subcellular location">
    <subcellularLocation>
        <location evidence="9">Cytoplasm</location>
    </subcellularLocation>
</comment>
<feature type="binding site" evidence="9">
    <location>
        <position position="96"/>
    </location>
    <ligand>
        <name>Mg(2+)</name>
        <dbReference type="ChEBI" id="CHEBI:18420"/>
    </ligand>
</feature>
<comment type="catalytic activity">
    <reaction evidence="8">
        <text>(7R,8S)-8-amino-7-(carboxyamino)nonanoate + ATP = (4R,5S)-dethiobiotin + ADP + phosphate + H(+)</text>
        <dbReference type="Rhea" id="RHEA:63684"/>
        <dbReference type="ChEBI" id="CHEBI:15378"/>
        <dbReference type="ChEBI" id="CHEBI:30616"/>
        <dbReference type="ChEBI" id="CHEBI:43474"/>
        <dbReference type="ChEBI" id="CHEBI:149470"/>
        <dbReference type="ChEBI" id="CHEBI:149473"/>
        <dbReference type="ChEBI" id="CHEBI:456216"/>
    </reaction>
</comment>
<comment type="cofactor">
    <cofactor evidence="9">
        <name>Mg(2+)</name>
        <dbReference type="ChEBI" id="CHEBI:18420"/>
    </cofactor>
</comment>
<keyword evidence="5 9" id="KW-0093">Biotin biosynthesis</keyword>
<organism evidence="10 11">
    <name type="scientific">Thermoflexibacter ruber</name>
    <dbReference type="NCBI Taxonomy" id="1003"/>
    <lineage>
        <taxon>Bacteria</taxon>
        <taxon>Pseudomonadati</taxon>
        <taxon>Bacteroidota</taxon>
        <taxon>Cytophagia</taxon>
        <taxon>Cytophagales</taxon>
        <taxon>Thermoflexibacteraceae</taxon>
        <taxon>Thermoflexibacter</taxon>
    </lineage>
</organism>
<feature type="binding site" evidence="9">
    <location>
        <begin position="96"/>
        <end position="99"/>
    </location>
    <ligand>
        <name>ATP</name>
        <dbReference type="ChEBI" id="CHEBI:30616"/>
    </ligand>
</feature>
<name>A0A1I2IWQ6_9BACT</name>
<dbReference type="GO" id="GO:0009102">
    <property type="term" value="P:biotin biosynthetic process"/>
    <property type="evidence" value="ECO:0007669"/>
    <property type="project" value="UniProtKB-UniRule"/>
</dbReference>
<sequence>MRLFITAIGTDSGKSLVSAIITEALQADYWKPVQSGLPRDTDTVRSLVSNPRSYFHKEAYCLTQPLSPHASADIDGVRITLSHIHLPETNNHLVIEGAGGLLVPLNEQDFVIDLADKFEAEVVLVANLYLGSINHTLLSINELTRRASYQKFSIKGIVFNQSPVAASESIILKHCPFPLLFSVKKEEKIDKEVVSRYASQIKNIFGK</sequence>
<dbReference type="GO" id="GO:0004141">
    <property type="term" value="F:dethiobiotin synthase activity"/>
    <property type="evidence" value="ECO:0007669"/>
    <property type="project" value="UniProtKB-UniRule"/>
</dbReference>
<dbReference type="SUPFAM" id="SSF52540">
    <property type="entry name" value="P-loop containing nucleoside triphosphate hydrolases"/>
    <property type="match status" value="1"/>
</dbReference>
<dbReference type="UniPathway" id="UPA00078">
    <property type="reaction ID" value="UER00161"/>
</dbReference>
<keyword evidence="6 9" id="KW-0067">ATP-binding</keyword>
<dbReference type="NCBIfam" id="TIGR00347">
    <property type="entry name" value="bioD"/>
    <property type="match status" value="1"/>
</dbReference>
<feature type="binding site" evidence="9">
    <location>
        <begin position="160"/>
        <end position="161"/>
    </location>
    <ligand>
        <name>ATP</name>
        <dbReference type="ChEBI" id="CHEBI:30616"/>
    </ligand>
</feature>
<protein>
    <recommendedName>
        <fullName evidence="9">ATP-dependent dethiobiotin synthetase BioD</fullName>
        <ecNumber evidence="9">6.3.3.3</ecNumber>
    </recommendedName>
    <alternativeName>
        <fullName evidence="9">DTB synthetase</fullName>
        <shortName evidence="9">DTBS</shortName>
    </alternativeName>
    <alternativeName>
        <fullName evidence="9">Dethiobiotin synthase</fullName>
    </alternativeName>
</protein>
<evidence type="ECO:0000256" key="2">
    <source>
        <dbReference type="ARBA" id="ARBA00022598"/>
    </source>
</evidence>
<dbReference type="GO" id="GO:0005524">
    <property type="term" value="F:ATP binding"/>
    <property type="evidence" value="ECO:0007669"/>
    <property type="project" value="UniProtKB-UniRule"/>
</dbReference>
<keyword evidence="7 9" id="KW-0460">Magnesium</keyword>
<feature type="binding site" evidence="9">
    <location>
        <position position="35"/>
    </location>
    <ligand>
        <name>substrate</name>
    </ligand>
</feature>
<feature type="binding site" evidence="9">
    <location>
        <position position="40"/>
    </location>
    <ligand>
        <name>ATP</name>
        <dbReference type="ChEBI" id="CHEBI:30616"/>
    </ligand>
</feature>
<evidence type="ECO:0000256" key="7">
    <source>
        <dbReference type="ARBA" id="ARBA00022842"/>
    </source>
</evidence>
<keyword evidence="11" id="KW-1185">Reference proteome</keyword>
<dbReference type="EMBL" id="FONY01000036">
    <property type="protein sequence ID" value="SFF45447.1"/>
    <property type="molecule type" value="Genomic_DNA"/>
</dbReference>
<evidence type="ECO:0000256" key="5">
    <source>
        <dbReference type="ARBA" id="ARBA00022756"/>
    </source>
</evidence>
<dbReference type="AlphaFoldDB" id="A0A1I2IWQ6"/>
<feature type="active site" evidence="9">
    <location>
        <position position="31"/>
    </location>
</feature>
<dbReference type="PIRSF" id="PIRSF006755">
    <property type="entry name" value="DTB_synth"/>
    <property type="match status" value="1"/>
</dbReference>
<evidence type="ECO:0000313" key="10">
    <source>
        <dbReference type="EMBL" id="SFF45447.1"/>
    </source>
</evidence>
<dbReference type="GO" id="GO:0000287">
    <property type="term" value="F:magnesium ion binding"/>
    <property type="evidence" value="ECO:0007669"/>
    <property type="project" value="UniProtKB-UniRule"/>
</dbReference>
<keyword evidence="4 9" id="KW-0547">Nucleotide-binding</keyword>
<comment type="caution">
    <text evidence="9">Lacks conserved residue(s) required for the propagation of feature annotation.</text>
</comment>
<reference evidence="10 11" key="1">
    <citation type="submission" date="2016-10" db="EMBL/GenBank/DDBJ databases">
        <authorList>
            <person name="de Groot N.N."/>
        </authorList>
    </citation>
    <scope>NUCLEOTIDE SEQUENCE [LARGE SCALE GENOMIC DNA]</scope>
    <source>
        <strain>GEY</strain>
        <strain evidence="11">DSM 9560</strain>
    </source>
</reference>
<dbReference type="GO" id="GO:0005829">
    <property type="term" value="C:cytosol"/>
    <property type="evidence" value="ECO:0007669"/>
    <property type="project" value="TreeGrafter"/>
</dbReference>
<evidence type="ECO:0000256" key="1">
    <source>
        <dbReference type="ARBA" id="ARBA00022490"/>
    </source>
</evidence>
<evidence type="ECO:0000256" key="9">
    <source>
        <dbReference type="HAMAP-Rule" id="MF_00336"/>
    </source>
</evidence>
<dbReference type="HAMAP" id="MF_00336">
    <property type="entry name" value="BioD"/>
    <property type="match status" value="1"/>
</dbReference>
<accession>A0A1I2IWQ6</accession>
<evidence type="ECO:0000256" key="8">
    <source>
        <dbReference type="ARBA" id="ARBA00047386"/>
    </source>
</evidence>
<dbReference type="PANTHER" id="PTHR43210:SF2">
    <property type="entry name" value="ATP-DEPENDENT DETHIOBIOTIN SYNTHETASE BIOD 2"/>
    <property type="match status" value="1"/>
</dbReference>
<evidence type="ECO:0000256" key="3">
    <source>
        <dbReference type="ARBA" id="ARBA00022723"/>
    </source>
</evidence>
<dbReference type="EC" id="6.3.3.3" evidence="9"/>
<dbReference type="InterPro" id="IPR004472">
    <property type="entry name" value="DTB_synth_BioD"/>
</dbReference>
<comment type="pathway">
    <text evidence="9">Cofactor biosynthesis; biotin biosynthesis; biotin from 7,8-diaminononanoate: step 1/2.</text>
</comment>
<comment type="similarity">
    <text evidence="9">Belongs to the dethiobiotin synthetase family.</text>
</comment>
<evidence type="ECO:0000256" key="6">
    <source>
        <dbReference type="ARBA" id="ARBA00022840"/>
    </source>
</evidence>
<keyword evidence="1 9" id="KW-0963">Cytoplasm</keyword>
<dbReference type="Proteomes" id="UP000199513">
    <property type="component" value="Unassembled WGS sequence"/>
</dbReference>
<feature type="binding site" evidence="9">
    <location>
        <position position="15"/>
    </location>
    <ligand>
        <name>Mg(2+)</name>
        <dbReference type="ChEBI" id="CHEBI:18420"/>
    </ligand>
</feature>
<dbReference type="CDD" id="cd03109">
    <property type="entry name" value="DTBS"/>
    <property type="match status" value="1"/>
</dbReference>
<dbReference type="STRING" id="1003.SAMN04488541_103614"/>
<proteinExistence type="inferred from homology"/>
<dbReference type="PANTHER" id="PTHR43210">
    <property type="entry name" value="DETHIOBIOTIN SYNTHETASE"/>
    <property type="match status" value="1"/>
</dbReference>
<feature type="binding site" evidence="9">
    <location>
        <position position="40"/>
    </location>
    <ligand>
        <name>Mg(2+)</name>
        <dbReference type="ChEBI" id="CHEBI:18420"/>
    </ligand>
</feature>
<dbReference type="Pfam" id="PF13500">
    <property type="entry name" value="AAA_26"/>
    <property type="match status" value="1"/>
</dbReference>
<evidence type="ECO:0000256" key="4">
    <source>
        <dbReference type="ARBA" id="ARBA00022741"/>
    </source>
</evidence>
<gene>
    <name evidence="9" type="primary">bioD</name>
    <name evidence="10" type="ORF">SAMN04488541_103614</name>
</gene>
<comment type="subunit">
    <text evidence="9">Homodimer.</text>
</comment>
<keyword evidence="2 9" id="KW-0436">Ligase</keyword>
<dbReference type="OrthoDB" id="9802097at2"/>
<keyword evidence="3 9" id="KW-0479">Metal-binding</keyword>
<dbReference type="InterPro" id="IPR027417">
    <property type="entry name" value="P-loop_NTPase"/>
</dbReference>